<comment type="caution">
    <text evidence="2">The sequence shown here is derived from an EMBL/GenBank/DDBJ whole genome shotgun (WGS) entry which is preliminary data.</text>
</comment>
<dbReference type="CDD" id="cd02440">
    <property type="entry name" value="AdoMet_MTases"/>
    <property type="match status" value="1"/>
</dbReference>
<dbReference type="OrthoDB" id="8093725at2"/>
<accession>A0A4R5TMD7</accession>
<keyword evidence="3" id="KW-1185">Reference proteome</keyword>
<keyword evidence="2" id="KW-0489">Methyltransferase</keyword>
<evidence type="ECO:0000313" key="3">
    <source>
        <dbReference type="Proteomes" id="UP000294796"/>
    </source>
</evidence>
<organism evidence="2 3">
    <name type="scientific">Luteimonas aestuarii</name>
    <dbReference type="NCBI Taxonomy" id="453837"/>
    <lineage>
        <taxon>Bacteria</taxon>
        <taxon>Pseudomonadati</taxon>
        <taxon>Pseudomonadota</taxon>
        <taxon>Gammaproteobacteria</taxon>
        <taxon>Lysobacterales</taxon>
        <taxon>Lysobacteraceae</taxon>
        <taxon>Luteimonas</taxon>
    </lineage>
</organism>
<name>A0A4R5TMD7_9GAMM</name>
<dbReference type="Proteomes" id="UP000294796">
    <property type="component" value="Unassembled WGS sequence"/>
</dbReference>
<protein>
    <submittedName>
        <fullName evidence="2">Class I SAM-dependent methyltransferase</fullName>
    </submittedName>
</protein>
<dbReference type="InterPro" id="IPR013217">
    <property type="entry name" value="Methyltransf_12"/>
</dbReference>
<dbReference type="SUPFAM" id="SSF53335">
    <property type="entry name" value="S-adenosyl-L-methionine-dependent methyltransferases"/>
    <property type="match status" value="1"/>
</dbReference>
<dbReference type="GO" id="GO:0008168">
    <property type="term" value="F:methyltransferase activity"/>
    <property type="evidence" value="ECO:0007669"/>
    <property type="project" value="UniProtKB-KW"/>
</dbReference>
<gene>
    <name evidence="2" type="ORF">E2F46_17300</name>
</gene>
<evidence type="ECO:0000313" key="2">
    <source>
        <dbReference type="EMBL" id="TDK18553.1"/>
    </source>
</evidence>
<dbReference type="AlphaFoldDB" id="A0A4R5TMD7"/>
<dbReference type="GO" id="GO:0032259">
    <property type="term" value="P:methylation"/>
    <property type="evidence" value="ECO:0007669"/>
    <property type="project" value="UniProtKB-KW"/>
</dbReference>
<feature type="domain" description="Methyltransferase type 12" evidence="1">
    <location>
        <begin position="48"/>
        <end position="139"/>
    </location>
</feature>
<keyword evidence="2" id="KW-0808">Transferase</keyword>
<proteinExistence type="predicted"/>
<dbReference type="InterPro" id="IPR029063">
    <property type="entry name" value="SAM-dependent_MTases_sf"/>
</dbReference>
<sequence length="222" mass="24574">MPLGPALRSLMSPATERRLSGVYRSLFVNLDRVAESLLPHIPENARVLDIGGGDGELINRLLKNRPDVSVDMVDIAPTVGKFIEQEYEPRIKRFTETPVESLASDGPPYDVALVSDVMHHLPASYRAPFLHSVRQKLRSSACILIKDIEPGHIISWLSLFCDKHISGDHGVSLVSIAEMTRLAAPLLPEEVVEVGLLKQDSPNYALKIVLGESSRWTKTDLH</sequence>
<dbReference type="Gene3D" id="3.40.50.150">
    <property type="entry name" value="Vaccinia Virus protein VP39"/>
    <property type="match status" value="1"/>
</dbReference>
<reference evidence="2 3" key="1">
    <citation type="submission" date="2019-03" db="EMBL/GenBank/DDBJ databases">
        <title>Luteimonas zhaokaii sp.nov., isolated from the rectal contents of Plateau pika in Yushu, Qinghai Province, China.</title>
        <authorList>
            <person name="Zhang G."/>
        </authorList>
    </citation>
    <scope>NUCLEOTIDE SEQUENCE [LARGE SCALE GENOMIC DNA]</scope>
    <source>
        <strain evidence="2 3">B9</strain>
    </source>
</reference>
<dbReference type="Pfam" id="PF08242">
    <property type="entry name" value="Methyltransf_12"/>
    <property type="match status" value="1"/>
</dbReference>
<dbReference type="EMBL" id="SMTF01000031">
    <property type="protein sequence ID" value="TDK18553.1"/>
    <property type="molecule type" value="Genomic_DNA"/>
</dbReference>
<evidence type="ECO:0000259" key="1">
    <source>
        <dbReference type="Pfam" id="PF08242"/>
    </source>
</evidence>